<keyword evidence="3" id="KW-1185">Reference proteome</keyword>
<feature type="compositionally biased region" description="Basic and acidic residues" evidence="1">
    <location>
        <begin position="13"/>
        <end position="24"/>
    </location>
</feature>
<evidence type="ECO:0000313" key="3">
    <source>
        <dbReference type="Proteomes" id="UP001066276"/>
    </source>
</evidence>
<organism evidence="2 3">
    <name type="scientific">Pleurodeles waltl</name>
    <name type="common">Iberian ribbed newt</name>
    <dbReference type="NCBI Taxonomy" id="8319"/>
    <lineage>
        <taxon>Eukaryota</taxon>
        <taxon>Metazoa</taxon>
        <taxon>Chordata</taxon>
        <taxon>Craniata</taxon>
        <taxon>Vertebrata</taxon>
        <taxon>Euteleostomi</taxon>
        <taxon>Amphibia</taxon>
        <taxon>Batrachia</taxon>
        <taxon>Caudata</taxon>
        <taxon>Salamandroidea</taxon>
        <taxon>Salamandridae</taxon>
        <taxon>Pleurodelinae</taxon>
        <taxon>Pleurodeles</taxon>
    </lineage>
</organism>
<comment type="caution">
    <text evidence="2">The sequence shown here is derived from an EMBL/GenBank/DDBJ whole genome shotgun (WGS) entry which is preliminary data.</text>
</comment>
<gene>
    <name evidence="2" type="ORF">NDU88_005354</name>
</gene>
<protein>
    <submittedName>
        <fullName evidence="2">Uncharacterized protein</fullName>
    </submittedName>
</protein>
<feature type="region of interest" description="Disordered" evidence="1">
    <location>
        <begin position="1"/>
        <end position="35"/>
    </location>
</feature>
<evidence type="ECO:0000256" key="1">
    <source>
        <dbReference type="SAM" id="MobiDB-lite"/>
    </source>
</evidence>
<name>A0AAV7L0H8_PLEWA</name>
<dbReference type="EMBL" id="JANPWB010000016">
    <property type="protein sequence ID" value="KAJ1085221.1"/>
    <property type="molecule type" value="Genomic_DNA"/>
</dbReference>
<accession>A0AAV7L0H8</accession>
<reference evidence="2" key="1">
    <citation type="journal article" date="2022" name="bioRxiv">
        <title>Sequencing and chromosome-scale assembly of the giantPleurodeles waltlgenome.</title>
        <authorList>
            <person name="Brown T."/>
            <person name="Elewa A."/>
            <person name="Iarovenko S."/>
            <person name="Subramanian E."/>
            <person name="Araus A.J."/>
            <person name="Petzold A."/>
            <person name="Susuki M."/>
            <person name="Suzuki K.-i.T."/>
            <person name="Hayashi T."/>
            <person name="Toyoda A."/>
            <person name="Oliveira C."/>
            <person name="Osipova E."/>
            <person name="Leigh N.D."/>
            <person name="Simon A."/>
            <person name="Yun M.H."/>
        </authorList>
    </citation>
    <scope>NUCLEOTIDE SEQUENCE</scope>
    <source>
        <strain evidence="2">20211129_DDA</strain>
        <tissue evidence="2">Liver</tissue>
    </source>
</reference>
<evidence type="ECO:0000313" key="2">
    <source>
        <dbReference type="EMBL" id="KAJ1085221.1"/>
    </source>
</evidence>
<dbReference type="AlphaFoldDB" id="A0AAV7L0H8"/>
<sequence>MITRPSCVTPVDNDPKLREEDAGSHAEATPSQGSQCSSAWVMGMATRSARVRIMGGLRWIIGDVEKTMLGVWPLEWVIDKQYLVVHVDEEGCYLLS</sequence>
<proteinExistence type="predicted"/>
<dbReference type="Proteomes" id="UP001066276">
    <property type="component" value="Chromosome 12"/>
</dbReference>